<dbReference type="InterPro" id="IPR055124">
    <property type="entry name" value="PIN-like_DDX60"/>
</dbReference>
<feature type="region of interest" description="Disordered" evidence="6">
    <location>
        <begin position="1332"/>
        <end position="1376"/>
    </location>
</feature>
<dbReference type="SMART" id="SM00487">
    <property type="entry name" value="DEXDc"/>
    <property type="match status" value="1"/>
</dbReference>
<organism evidence="9">
    <name type="scientific">Chromera velia CCMP2878</name>
    <dbReference type="NCBI Taxonomy" id="1169474"/>
    <lineage>
        <taxon>Eukaryota</taxon>
        <taxon>Sar</taxon>
        <taxon>Alveolata</taxon>
        <taxon>Colpodellida</taxon>
        <taxon>Chromeraceae</taxon>
        <taxon>Chromera</taxon>
    </lineage>
</organism>
<dbReference type="GO" id="GO:0005737">
    <property type="term" value="C:cytoplasm"/>
    <property type="evidence" value="ECO:0007669"/>
    <property type="project" value="TreeGrafter"/>
</dbReference>
<evidence type="ECO:0000313" key="9">
    <source>
        <dbReference type="EMBL" id="CEM40335.1"/>
    </source>
</evidence>
<evidence type="ECO:0000256" key="5">
    <source>
        <dbReference type="SAM" id="Coils"/>
    </source>
</evidence>
<keyword evidence="3" id="KW-0347">Helicase</keyword>
<reference evidence="9" key="1">
    <citation type="submission" date="2014-11" db="EMBL/GenBank/DDBJ databases">
        <authorList>
            <person name="Otto D Thomas"/>
            <person name="Naeem Raeece"/>
        </authorList>
    </citation>
    <scope>NUCLEOTIDE SEQUENCE</scope>
</reference>
<keyword evidence="1" id="KW-0547">Nucleotide-binding</keyword>
<name>A0A0G4H8V5_9ALVE</name>
<keyword evidence="5" id="KW-0175">Coiled coil</keyword>
<feature type="region of interest" description="Disordered" evidence="6">
    <location>
        <begin position="881"/>
        <end position="928"/>
    </location>
</feature>
<dbReference type="VEuPathDB" id="CryptoDB:Cvel_5912"/>
<dbReference type="GO" id="GO:0004386">
    <property type="term" value="F:helicase activity"/>
    <property type="evidence" value="ECO:0007669"/>
    <property type="project" value="UniProtKB-KW"/>
</dbReference>
<feature type="compositionally biased region" description="Basic and acidic residues" evidence="6">
    <location>
        <begin position="881"/>
        <end position="925"/>
    </location>
</feature>
<dbReference type="InterPro" id="IPR027417">
    <property type="entry name" value="P-loop_NTPase"/>
</dbReference>
<dbReference type="Gene3D" id="3.40.50.300">
    <property type="entry name" value="P-loop containing nucleotide triphosphate hydrolases"/>
    <property type="match status" value="2"/>
</dbReference>
<dbReference type="InterPro" id="IPR052431">
    <property type="entry name" value="SKI2_subfamily_helicases"/>
</dbReference>
<feature type="compositionally biased region" description="Polar residues" evidence="6">
    <location>
        <begin position="1364"/>
        <end position="1376"/>
    </location>
</feature>
<gene>
    <name evidence="9" type="ORF">Cvel_5912</name>
</gene>
<evidence type="ECO:0000259" key="8">
    <source>
        <dbReference type="PROSITE" id="PS51194"/>
    </source>
</evidence>
<proteinExistence type="predicted"/>
<feature type="region of interest" description="Disordered" evidence="6">
    <location>
        <begin position="563"/>
        <end position="587"/>
    </location>
</feature>
<dbReference type="PhylomeDB" id="A0A0G4H8V5"/>
<keyword evidence="4" id="KW-0067">ATP-binding</keyword>
<dbReference type="PROSITE" id="PS51194">
    <property type="entry name" value="HELICASE_CTER"/>
    <property type="match status" value="1"/>
</dbReference>
<dbReference type="InterPro" id="IPR014001">
    <property type="entry name" value="Helicase_ATP-bd"/>
</dbReference>
<accession>A0A0G4H8V5</accession>
<dbReference type="InterPro" id="IPR001650">
    <property type="entry name" value="Helicase_C-like"/>
</dbReference>
<evidence type="ECO:0000259" key="7">
    <source>
        <dbReference type="PROSITE" id="PS51192"/>
    </source>
</evidence>
<keyword evidence="2" id="KW-0378">Hydrolase</keyword>
<feature type="region of interest" description="Disordered" evidence="6">
    <location>
        <begin position="1934"/>
        <end position="1954"/>
    </location>
</feature>
<dbReference type="Pfam" id="PF26076">
    <property type="entry name" value="WHD_DDX60"/>
    <property type="match status" value="1"/>
</dbReference>
<dbReference type="Pfam" id="PF23002">
    <property type="entry name" value="PIN-like_DDX60"/>
    <property type="match status" value="1"/>
</dbReference>
<dbReference type="PANTHER" id="PTHR44533:SF4">
    <property type="entry name" value="DEAD_H RNA HELICASE, PUTATIVE-RELATED"/>
    <property type="match status" value="1"/>
</dbReference>
<dbReference type="InterPro" id="IPR011545">
    <property type="entry name" value="DEAD/DEAH_box_helicase_dom"/>
</dbReference>
<dbReference type="SMART" id="SM00490">
    <property type="entry name" value="HELICc"/>
    <property type="match status" value="1"/>
</dbReference>
<protein>
    <submittedName>
        <fullName evidence="9">Uncharacterized protein</fullName>
    </submittedName>
</protein>
<feature type="coiled-coil region" evidence="5">
    <location>
        <begin position="683"/>
        <end position="735"/>
    </location>
</feature>
<evidence type="ECO:0000256" key="6">
    <source>
        <dbReference type="SAM" id="MobiDB-lite"/>
    </source>
</evidence>
<dbReference type="EMBL" id="CDMZ01002017">
    <property type="protein sequence ID" value="CEM40335.1"/>
    <property type="molecule type" value="Genomic_DNA"/>
</dbReference>
<evidence type="ECO:0000256" key="4">
    <source>
        <dbReference type="ARBA" id="ARBA00022840"/>
    </source>
</evidence>
<dbReference type="GO" id="GO:0003676">
    <property type="term" value="F:nucleic acid binding"/>
    <property type="evidence" value="ECO:0007669"/>
    <property type="project" value="InterPro"/>
</dbReference>
<feature type="compositionally biased region" description="Acidic residues" evidence="6">
    <location>
        <begin position="1343"/>
        <end position="1358"/>
    </location>
</feature>
<dbReference type="SUPFAM" id="SSF52540">
    <property type="entry name" value="P-loop containing nucleoside triphosphate hydrolases"/>
    <property type="match status" value="1"/>
</dbReference>
<feature type="compositionally biased region" description="Acidic residues" evidence="6">
    <location>
        <begin position="564"/>
        <end position="578"/>
    </location>
</feature>
<feature type="domain" description="Helicase ATP-binding" evidence="7">
    <location>
        <begin position="988"/>
        <end position="1160"/>
    </location>
</feature>
<evidence type="ECO:0000256" key="1">
    <source>
        <dbReference type="ARBA" id="ARBA00022741"/>
    </source>
</evidence>
<dbReference type="PROSITE" id="PS51192">
    <property type="entry name" value="HELICASE_ATP_BIND_1"/>
    <property type="match status" value="1"/>
</dbReference>
<dbReference type="PANTHER" id="PTHR44533">
    <property type="entry name" value="DEAD/H RNA HELICASE, PUTATIVE-RELATED"/>
    <property type="match status" value="1"/>
</dbReference>
<sequence length="2097" mass="236245">MGDEYTGDDIELGGGNEDLDFDVEERSVMGEDELEVHLAKMEIPLEETEKPASYLRKWYSRLPAKQCDLLASLGAANLFFVHGEGLLVYLLGKEFIPFEDDIQFLVVVYHFERILRDMRDAGALNFRLVFFDFLQHEMDQYGASVWLLRNALIAHCRTVGIDVAVFGSWYSSEFKQYLREWEPSFVLLGDENMLRKDDEMAAVVPLSLMHTALCQGISIALFRQMAVVGRKFLAHAILPDALLCNDVYDSRIRSRVSALIKRPDLRVASKEGEEGAGGEEEDEVFGGATENKGEALASLRSFSSRGGGSVRSWLITEGLRRLVGRLEASEGLCAKHEGMVHAALLMAKFCVLHDALLDGVSLQQRCMAAPDMAATRGWSFYSQCVEGFLEELFKEEAVLLGQLLSDTSDLPASELESEAFSLKAALRTCGDLFDGRLFRTSLLLMLKQGGQDEGGAWRVEAGFFALPDEVKAHGEAAWKQVVPAENLKALRSKVGGGDGKEWGSYESLLPLDMSPVVKASVLSREGAPEMPPPPVKPAKPVVRDADSIFDSFFKEVLAGIDVDKTDDDAPQEEAEEGEGQSKGGLMADWKPPPVENLMGELRLEQTGFIDPIKDLMEASTERNEEWPKWVIKKMANMPEFKKTQFLARMRRNREQKGRSALHEYAKSLTGSDKLHHPIVVRGTKEAELKLAEADKDKQQVEKDKAGASKLSAKAREIQEKNKIEQNQKMKEADAEKMKTLDKDVDALAKILDPADFCKQLLDLTAGFYRVMDSFSDFPALKKALKLPESQLKILIKCVKASAKALTMMKPGDINTSELKQQMRRAICLTFRLAHEVFNQYWTGMDGKHIGVVQELLLSLGFKSCAKNLFLEWRRRKEQQQKEAAEQEEKKEEKDAKGKKKKDEKDKGKKGKEEKGKKKDKDKDKEEEPEDLDAYYVDKTKRQISFKVPKGFEFDYQLKHMGPDLERTTGSRPDPRVLFKPDNWQRTLLDVVDQEESALICAPTASGKTFICYYAMEKILRADNESRVVYVAPSKALVNQVSAEIYARFSSKVYPTTKMVMSGTFLKEFQVDGFNSQVVVMEPAALELVLFSQHDEQKRAWVDSLKYVIFDEIHCIGNLEGGSRWEHCLQLIPCPFLALSATVGNPHAFHAWLERVRKNQPGKLLRQQIKRGEPTSYKVHLITHEERYSDLYKYVYDNGQLIPLNPISCLNFQQVCREGLPVDLFLNPPESIELVSVLLDILPSEHVADVEWLLPATYFKYTRCITKRQYRYFLSALKKTFVKLVGEGKITEERFETITRRLQENMRAVQAKNIDFEDEFALANMKDVKSKTAASTMKSHSEAGSEDETDSEEESEEEKEAGMANGSSKAAASTQSLPATRPAAAAYDAASTTATAFTEPHKAADSKRTSRTYLDPKRLYDTCKRLEDLQYLPALIFNFSRSEIMVMLKKLVTFLEDGQRFKYLGTEERAYQTRLRNQQRQREYQRRVEEKLKNEKLKTLSKREIEEQGQEVDQQLAAAVLGPPPNPIEDEYDPEFAFANRKIYGSNKEAIDHQIDQKAGRSKIHEAFIEGLRRGVGVHHEGMPKKYRQVVEVLLRMGYLRVVIATGSLALGLNMPCRTVVFAGDFLELTPLMYRQMAGRAGRRGFDPLGHVLFWDMPMAKLRRLMTSPINVLTGDMPVSHTLVLRTLHLFYAMEGEDEEEVEAKRKALRTQLLKLFKTPLCTVADEDFSSAALDLKKTEDRVAAADQEAGRVEGLLAQIAYMCRFSVDALFREGLLDRDGEPCGLNSMVTFLYEDAPSNIVFHRLFLTKKIHKHLEGIEEEIDRDKALLVLLAHIFHRKFFTRAVSERIRLAKQKGNQPESSSAAAAAAADAVAAPDAAQTLSFTPFSSYSPLLPPLPSDLLSSLQSIDKHTKMNFQECVRAFSSSRRFQAEELTLPLSKEEPSKGKPNKGPLGEAMKAQRVPVTTRSPYAALAGKGDLFESADEIFCCSRRVVRTEPEMLPCFASNSDPRDVCLANSYILDFYTHGKIPGLTKDNLLAPLEAWQLVKGFSITLGNIVRCVDKMSKKLEKDAEPDIVVSSLRRLDAELKAKKVKEDA</sequence>
<feature type="domain" description="Helicase C-terminal" evidence="8">
    <location>
        <begin position="1526"/>
        <end position="1690"/>
    </location>
</feature>
<evidence type="ECO:0000256" key="2">
    <source>
        <dbReference type="ARBA" id="ARBA00022801"/>
    </source>
</evidence>
<dbReference type="GO" id="GO:0016787">
    <property type="term" value="F:hydrolase activity"/>
    <property type="evidence" value="ECO:0007669"/>
    <property type="project" value="UniProtKB-KW"/>
</dbReference>
<dbReference type="Pfam" id="PF00271">
    <property type="entry name" value="Helicase_C"/>
    <property type="match status" value="1"/>
</dbReference>
<dbReference type="Pfam" id="PF00270">
    <property type="entry name" value="DEAD"/>
    <property type="match status" value="1"/>
</dbReference>
<dbReference type="GO" id="GO:0005524">
    <property type="term" value="F:ATP binding"/>
    <property type="evidence" value="ECO:0007669"/>
    <property type="project" value="UniProtKB-KW"/>
</dbReference>
<dbReference type="FunFam" id="3.40.50.300:FF:001039">
    <property type="entry name" value="ATP-dependent RNA helicase DDX60"/>
    <property type="match status" value="1"/>
</dbReference>
<evidence type="ECO:0000256" key="3">
    <source>
        <dbReference type="ARBA" id="ARBA00022806"/>
    </source>
</evidence>
<dbReference type="InterPro" id="IPR059032">
    <property type="entry name" value="WHD_DDX60"/>
</dbReference>